<dbReference type="RefSeq" id="WP_011021811.1">
    <property type="nucleotide sequence ID" value="NZ_DUJU01000059.1"/>
</dbReference>
<proteinExistence type="predicted"/>
<accession>A0A832VY48</accession>
<dbReference type="Proteomes" id="UP000600774">
    <property type="component" value="Unassembled WGS sequence"/>
</dbReference>
<reference evidence="1" key="1">
    <citation type="journal article" date="2020" name="bioRxiv">
        <title>A rank-normalized archaeal taxonomy based on genome phylogeny resolves widespread incomplete and uneven classifications.</title>
        <authorList>
            <person name="Rinke C."/>
            <person name="Chuvochina M."/>
            <person name="Mussig A.J."/>
            <person name="Chaumeil P.-A."/>
            <person name="Waite D.W."/>
            <person name="Whitman W.B."/>
            <person name="Parks D.H."/>
            <person name="Hugenholtz P."/>
        </authorList>
    </citation>
    <scope>NUCLEOTIDE SEQUENCE</scope>
    <source>
        <strain evidence="1">UBA8876</strain>
    </source>
</reference>
<dbReference type="AlphaFoldDB" id="A0A832VY48"/>
<comment type="caution">
    <text evidence="1">The sequence shown here is derived from an EMBL/GenBank/DDBJ whole genome shotgun (WGS) entry which is preliminary data.</text>
</comment>
<organism evidence="1 2">
    <name type="scientific">Methanosarcina acetivorans</name>
    <dbReference type="NCBI Taxonomy" id="2214"/>
    <lineage>
        <taxon>Archaea</taxon>
        <taxon>Methanobacteriati</taxon>
        <taxon>Methanobacteriota</taxon>
        <taxon>Stenosarchaea group</taxon>
        <taxon>Methanomicrobia</taxon>
        <taxon>Methanosarcinales</taxon>
        <taxon>Methanosarcinaceae</taxon>
        <taxon>Methanosarcina</taxon>
    </lineage>
</organism>
<sequence>MYHAGSYPYLKGQMCDWVSGESESPDRIDTLVWTITELMGKEPHVQAAMTWDGVGVVGRFQNINNMKALIKT</sequence>
<dbReference type="GeneID" id="1473697"/>
<dbReference type="EMBL" id="DUJU01000059">
    <property type="protein sequence ID" value="HIH93497.1"/>
    <property type="molecule type" value="Genomic_DNA"/>
</dbReference>
<gene>
    <name evidence="1" type="ORF">HA338_05485</name>
</gene>
<name>A0A832VY48_9EURY</name>
<evidence type="ECO:0000313" key="1">
    <source>
        <dbReference type="EMBL" id="HIH93497.1"/>
    </source>
</evidence>
<evidence type="ECO:0000313" key="2">
    <source>
        <dbReference type="Proteomes" id="UP000600774"/>
    </source>
</evidence>
<protein>
    <submittedName>
        <fullName evidence="1">Uncharacterized protein</fullName>
    </submittedName>
</protein>